<protein>
    <submittedName>
        <fullName evidence="1">Uncharacterized protein</fullName>
    </submittedName>
</protein>
<sequence length="126" mass="14590">MLYGWNPIKKVNWCINMRFLQFDSDRKRSINGWESMLLSNDRKVHIQFFTAFFNCFPALKAGTFPAGIVIDSPVCGNCEKRTLRFLYNEIKDRMNAFPCGNTKTLNNPLIRAFKGCEVNCPIEKGR</sequence>
<comment type="caution">
    <text evidence="1">The sequence shown here is derived from an EMBL/GenBank/DDBJ whole genome shotgun (WGS) entry which is preliminary data.</text>
</comment>
<accession>A0A9W5PL56</accession>
<dbReference type="Proteomes" id="UP000014018">
    <property type="component" value="Unassembled WGS sequence"/>
</dbReference>
<proteinExistence type="predicted"/>
<organism evidence="1 2">
    <name type="scientific">Bacillus cereus VD133</name>
    <dbReference type="NCBI Taxonomy" id="1053233"/>
    <lineage>
        <taxon>Bacteria</taxon>
        <taxon>Bacillati</taxon>
        <taxon>Bacillota</taxon>
        <taxon>Bacilli</taxon>
        <taxon>Bacillales</taxon>
        <taxon>Bacillaceae</taxon>
        <taxon>Bacillus</taxon>
        <taxon>Bacillus cereus group</taxon>
    </lineage>
</organism>
<evidence type="ECO:0000313" key="2">
    <source>
        <dbReference type="Proteomes" id="UP000014018"/>
    </source>
</evidence>
<reference evidence="1 2" key="1">
    <citation type="submission" date="2012-12" db="EMBL/GenBank/DDBJ databases">
        <title>The Genome Sequence of Bacillus cereus VD133.</title>
        <authorList>
            <consortium name="The Broad Institute Genome Sequencing Platform"/>
            <consortium name="The Broad Institute Genome Sequencing Center for Infectious Disease"/>
            <person name="Feldgarden M."/>
            <person name="Van der Auwera G.A."/>
            <person name="Mahillon J."/>
            <person name="Duprez V."/>
            <person name="Timmery S."/>
            <person name="Mattelet C."/>
            <person name="Dierick K."/>
            <person name="Sun M."/>
            <person name="Yu Z."/>
            <person name="Zhu L."/>
            <person name="Hu X."/>
            <person name="Shank E.B."/>
            <person name="Swiecicka I."/>
            <person name="Hansen B.M."/>
            <person name="Andrup L."/>
            <person name="Walker B."/>
            <person name="Young S.K."/>
            <person name="Zeng Q."/>
            <person name="Gargeya S."/>
            <person name="Fitzgerald M."/>
            <person name="Haas B."/>
            <person name="Abouelleil A."/>
            <person name="Alvarado L."/>
            <person name="Arachchi H.M."/>
            <person name="Berlin A.M."/>
            <person name="Chapman S.B."/>
            <person name="Dewar J."/>
            <person name="Goldberg J."/>
            <person name="Griggs A."/>
            <person name="Gujja S."/>
            <person name="Hansen M."/>
            <person name="Howarth C."/>
            <person name="Imamovic A."/>
            <person name="Larimer J."/>
            <person name="McCowan C."/>
            <person name="Murphy C."/>
            <person name="Neiman D."/>
            <person name="Pearson M."/>
            <person name="Priest M."/>
            <person name="Roberts A."/>
            <person name="Saif S."/>
            <person name="Shea T."/>
            <person name="Sisk P."/>
            <person name="Sykes S."/>
            <person name="Wortman J."/>
            <person name="Nusbaum C."/>
            <person name="Birren B."/>
        </authorList>
    </citation>
    <scope>NUCLEOTIDE SEQUENCE [LARGE SCALE GENOMIC DNA]</scope>
    <source>
        <strain evidence="1 2">VD133</strain>
    </source>
</reference>
<name>A0A9W5PL56_BACCE</name>
<gene>
    <name evidence="1" type="ORF">IIU_05947</name>
</gene>
<evidence type="ECO:0000313" key="1">
    <source>
        <dbReference type="EMBL" id="EOO27148.1"/>
    </source>
</evidence>
<dbReference type="AlphaFoldDB" id="A0A9W5PL56"/>
<dbReference type="EMBL" id="AHFB01000113">
    <property type="protein sequence ID" value="EOO27148.1"/>
    <property type="molecule type" value="Genomic_DNA"/>
</dbReference>